<accession>A0A0F6Y0Y4</accession>
<sequence>MSNIIFMFPGVGSHYFGMGKTLYDNFSVAKLAFEEASDAVKMDIAKLCFSPDCKDELQKLKNSQIALVCVGVTTYRVFMEEIGLLPAFSMGYSLGEYSALVCAGAIQFRDALQMVQERGDVVSDVAKRIAGTMAWVTNIDSQTVEKICEEVSRVGEEVYVSAYDSPLKTSISGTNTAIRKAGDKVVEAGGIAIPIKMSGPFHSPLMKEAASKFKGILSNYNYQQPQYPVISNYTALPFTDRASISENLSLQLVSPIRWQESLQYGLTRGTDIAIELGPKTVLKYLLESNTKEYPVYSFDKAEDLQVIKNAFFFTEEEYMHLIAKCLATVVSTKNYNKQISHYEELVVQTFDQVQNSYEQLLETKTLAKKEHAEAAIQMLQTALVAKNLPEEKRADQMKKVLGHKRFSS</sequence>
<organism evidence="6">
    <name type="scientific">Brevibacillus laterosporus</name>
    <name type="common">Bacillus laterosporus</name>
    <dbReference type="NCBI Taxonomy" id="1465"/>
    <lineage>
        <taxon>Bacteria</taxon>
        <taxon>Bacillati</taxon>
        <taxon>Bacillota</taxon>
        <taxon>Bacilli</taxon>
        <taxon>Bacillales</taxon>
        <taxon>Paenibacillaceae</taxon>
        <taxon>Brevibacillus</taxon>
    </lineage>
</organism>
<comment type="catalytic activity">
    <reaction evidence="4">
        <text>holo-[ACP] + malonyl-CoA = malonyl-[ACP] + CoA</text>
        <dbReference type="Rhea" id="RHEA:41792"/>
        <dbReference type="Rhea" id="RHEA-COMP:9623"/>
        <dbReference type="Rhea" id="RHEA-COMP:9685"/>
        <dbReference type="ChEBI" id="CHEBI:57287"/>
        <dbReference type="ChEBI" id="CHEBI:57384"/>
        <dbReference type="ChEBI" id="CHEBI:64479"/>
        <dbReference type="ChEBI" id="CHEBI:78449"/>
        <dbReference type="EC" id="2.3.1.39"/>
    </reaction>
</comment>
<dbReference type="PANTHER" id="PTHR42681">
    <property type="entry name" value="MALONYL-COA-ACYL CARRIER PROTEIN TRANSACYLASE, MITOCHONDRIAL"/>
    <property type="match status" value="1"/>
</dbReference>
<keyword evidence="3" id="KW-0012">Acyltransferase</keyword>
<dbReference type="EMBL" id="CP011076">
    <property type="protein sequence ID" value="AKF96331.1"/>
    <property type="molecule type" value="Genomic_DNA"/>
</dbReference>
<reference evidence="6" key="1">
    <citation type="submission" date="2015-03" db="EMBL/GenBank/DDBJ databases">
        <title>MIGS Cultured Bacterial/Archaeal sample from Brevibacillus laterosporus.</title>
        <authorList>
            <person name="Zeng D."/>
            <person name="Zhu L."/>
            <person name="Dong G."/>
            <person name="Ye W."/>
            <person name="Ren D."/>
            <person name="Wu L."/>
            <person name="Xu J."/>
            <person name="Li G."/>
            <person name="Guo L."/>
        </authorList>
    </citation>
    <scope>NUCLEOTIDE SEQUENCE</scope>
    <source>
        <strain evidence="6">B9</strain>
        <plasmid evidence="6">unnamed2</plasmid>
    </source>
</reference>
<dbReference type="EC" id="2.3.1.39" evidence="1"/>
<geneLocation type="plasmid" evidence="6">
    <name>unnamed2</name>
</geneLocation>
<dbReference type="InterPro" id="IPR050858">
    <property type="entry name" value="Mal-CoA-ACP_Trans/PKS_FabD"/>
</dbReference>
<dbReference type="RefSeq" id="WP_031415678.1">
    <property type="nucleotide sequence ID" value="NZ_CP011076.1"/>
</dbReference>
<dbReference type="SMART" id="SM00827">
    <property type="entry name" value="PKS_AT"/>
    <property type="match status" value="1"/>
</dbReference>
<evidence type="ECO:0000313" key="6">
    <source>
        <dbReference type="EMBL" id="AKF96331.1"/>
    </source>
</evidence>
<proteinExistence type="predicted"/>
<dbReference type="AlphaFoldDB" id="A0A0F6Y0Y4"/>
<dbReference type="Gene3D" id="3.30.70.250">
    <property type="entry name" value="Malonyl-CoA ACP transacylase, ACP-binding"/>
    <property type="match status" value="1"/>
</dbReference>
<dbReference type="Gene3D" id="3.40.366.10">
    <property type="entry name" value="Malonyl-Coenzyme A Acyl Carrier Protein, domain 2"/>
    <property type="match status" value="1"/>
</dbReference>
<evidence type="ECO:0000256" key="4">
    <source>
        <dbReference type="ARBA" id="ARBA00048462"/>
    </source>
</evidence>
<dbReference type="GO" id="GO:0006633">
    <property type="term" value="P:fatty acid biosynthetic process"/>
    <property type="evidence" value="ECO:0007669"/>
    <property type="project" value="TreeGrafter"/>
</dbReference>
<evidence type="ECO:0000256" key="1">
    <source>
        <dbReference type="ARBA" id="ARBA00013258"/>
    </source>
</evidence>
<keyword evidence="6" id="KW-0614">Plasmid</keyword>
<dbReference type="GO" id="GO:0004314">
    <property type="term" value="F:[acyl-carrier-protein] S-malonyltransferase activity"/>
    <property type="evidence" value="ECO:0007669"/>
    <property type="project" value="UniProtKB-EC"/>
</dbReference>
<dbReference type="Pfam" id="PF00698">
    <property type="entry name" value="Acyl_transf_1"/>
    <property type="match status" value="1"/>
</dbReference>
<dbReference type="PANTHER" id="PTHR42681:SF1">
    <property type="entry name" value="MALONYL-COA-ACYL CARRIER PROTEIN TRANSACYLASE, MITOCHONDRIAL"/>
    <property type="match status" value="1"/>
</dbReference>
<dbReference type="SUPFAM" id="SSF55048">
    <property type="entry name" value="Probable ACP-binding domain of malonyl-CoA ACP transacylase"/>
    <property type="match status" value="1"/>
</dbReference>
<keyword evidence="2" id="KW-0808">Transferase</keyword>
<name>A0A0F6Y0Y4_BRELA</name>
<dbReference type="InterPro" id="IPR016036">
    <property type="entry name" value="Malonyl_transacylase_ACP-bd"/>
</dbReference>
<evidence type="ECO:0000259" key="5">
    <source>
        <dbReference type="SMART" id="SM00827"/>
    </source>
</evidence>
<dbReference type="InterPro" id="IPR016035">
    <property type="entry name" value="Acyl_Trfase/lysoPLipase"/>
</dbReference>
<protein>
    <recommendedName>
        <fullName evidence="1">[acyl-carrier-protein] S-malonyltransferase</fullName>
        <ecNumber evidence="1">2.3.1.39</ecNumber>
    </recommendedName>
</protein>
<evidence type="ECO:0000256" key="3">
    <source>
        <dbReference type="ARBA" id="ARBA00023315"/>
    </source>
</evidence>
<dbReference type="GO" id="GO:0005829">
    <property type="term" value="C:cytosol"/>
    <property type="evidence" value="ECO:0007669"/>
    <property type="project" value="TreeGrafter"/>
</dbReference>
<dbReference type="InterPro" id="IPR014043">
    <property type="entry name" value="Acyl_transferase_dom"/>
</dbReference>
<dbReference type="InterPro" id="IPR001227">
    <property type="entry name" value="Ac_transferase_dom_sf"/>
</dbReference>
<evidence type="ECO:0000256" key="2">
    <source>
        <dbReference type="ARBA" id="ARBA00022679"/>
    </source>
</evidence>
<dbReference type="SUPFAM" id="SSF52151">
    <property type="entry name" value="FabD/lysophospholipase-like"/>
    <property type="match status" value="1"/>
</dbReference>
<gene>
    <name evidence="6" type="ORF">EX87_22680</name>
</gene>
<feature type="domain" description="Malonyl-CoA:ACP transacylase (MAT)" evidence="5">
    <location>
        <begin position="7"/>
        <end position="303"/>
    </location>
</feature>